<name>A0A6C0LDB6_9ZZZZ</name>
<evidence type="ECO:0000313" key="1">
    <source>
        <dbReference type="EMBL" id="QHU28929.1"/>
    </source>
</evidence>
<dbReference type="EMBL" id="MN740476">
    <property type="protein sequence ID" value="QHU28929.1"/>
    <property type="molecule type" value="Genomic_DNA"/>
</dbReference>
<dbReference type="AlphaFoldDB" id="A0A6C0LDB6"/>
<protein>
    <submittedName>
        <fullName evidence="1">Uncharacterized protein</fullName>
    </submittedName>
</protein>
<reference evidence="1" key="1">
    <citation type="journal article" date="2020" name="Nature">
        <title>Giant virus diversity and host interactions through global metagenomics.</title>
        <authorList>
            <person name="Schulz F."/>
            <person name="Roux S."/>
            <person name="Paez-Espino D."/>
            <person name="Jungbluth S."/>
            <person name="Walsh D.A."/>
            <person name="Denef V.J."/>
            <person name="McMahon K.D."/>
            <person name="Konstantinidis K.T."/>
            <person name="Eloe-Fadrosh E.A."/>
            <person name="Kyrpides N.C."/>
            <person name="Woyke T."/>
        </authorList>
    </citation>
    <scope>NUCLEOTIDE SEQUENCE</scope>
    <source>
        <strain evidence="1">GVMAG-M-3300027791-30</strain>
    </source>
</reference>
<proteinExistence type="predicted"/>
<accession>A0A6C0LDB6</accession>
<sequence>MTHKIILFSTIILYLTNLDQLNFYVNSNVSTTSDYIGIELIELN</sequence>
<organism evidence="1">
    <name type="scientific">viral metagenome</name>
    <dbReference type="NCBI Taxonomy" id="1070528"/>
    <lineage>
        <taxon>unclassified sequences</taxon>
        <taxon>metagenomes</taxon>
        <taxon>organismal metagenomes</taxon>
    </lineage>
</organism>